<evidence type="ECO:0000313" key="1">
    <source>
        <dbReference type="EMBL" id="JAH79407.1"/>
    </source>
</evidence>
<reference evidence="1" key="1">
    <citation type="submission" date="2014-11" db="EMBL/GenBank/DDBJ databases">
        <authorList>
            <person name="Amaro Gonzalez C."/>
        </authorList>
    </citation>
    <scope>NUCLEOTIDE SEQUENCE</scope>
</reference>
<organism evidence="1">
    <name type="scientific">Anguilla anguilla</name>
    <name type="common">European freshwater eel</name>
    <name type="synonym">Muraena anguilla</name>
    <dbReference type="NCBI Taxonomy" id="7936"/>
    <lineage>
        <taxon>Eukaryota</taxon>
        <taxon>Metazoa</taxon>
        <taxon>Chordata</taxon>
        <taxon>Craniata</taxon>
        <taxon>Vertebrata</taxon>
        <taxon>Euteleostomi</taxon>
        <taxon>Actinopterygii</taxon>
        <taxon>Neopterygii</taxon>
        <taxon>Teleostei</taxon>
        <taxon>Anguilliformes</taxon>
        <taxon>Anguillidae</taxon>
        <taxon>Anguilla</taxon>
    </lineage>
</organism>
<dbReference type="AlphaFoldDB" id="A0A0E9VMX3"/>
<proteinExistence type="predicted"/>
<reference evidence="1" key="2">
    <citation type="journal article" date="2015" name="Fish Shellfish Immunol.">
        <title>Early steps in the European eel (Anguilla anguilla)-Vibrio vulnificus interaction in the gills: Role of the RtxA13 toxin.</title>
        <authorList>
            <person name="Callol A."/>
            <person name="Pajuelo D."/>
            <person name="Ebbesson L."/>
            <person name="Teles M."/>
            <person name="MacKenzie S."/>
            <person name="Amaro C."/>
        </authorList>
    </citation>
    <scope>NUCLEOTIDE SEQUENCE</scope>
</reference>
<protein>
    <submittedName>
        <fullName evidence="1">Uncharacterized protein</fullName>
    </submittedName>
</protein>
<dbReference type="EMBL" id="GBXM01029170">
    <property type="protein sequence ID" value="JAH79407.1"/>
    <property type="molecule type" value="Transcribed_RNA"/>
</dbReference>
<sequence>MIVKIILEHAVDFRSSVLVRTIP</sequence>
<accession>A0A0E9VMX3</accession>
<name>A0A0E9VMX3_ANGAN</name>